<dbReference type="GO" id="GO:0008083">
    <property type="term" value="F:growth factor activity"/>
    <property type="evidence" value="ECO:0007669"/>
    <property type="project" value="UniProtKB-KW"/>
</dbReference>
<organism evidence="6">
    <name type="scientific">Hyalella azteca</name>
    <name type="common">Amphipod</name>
    <dbReference type="NCBI Taxonomy" id="294128"/>
    <lineage>
        <taxon>Eukaryota</taxon>
        <taxon>Metazoa</taxon>
        <taxon>Ecdysozoa</taxon>
        <taxon>Arthropoda</taxon>
        <taxon>Crustacea</taxon>
        <taxon>Multicrustacea</taxon>
        <taxon>Malacostraca</taxon>
        <taxon>Eumalacostraca</taxon>
        <taxon>Peracarida</taxon>
        <taxon>Amphipoda</taxon>
        <taxon>Senticaudata</taxon>
        <taxon>Talitrida</taxon>
        <taxon>Talitroidea</taxon>
        <taxon>Hyalellidae</taxon>
        <taxon>Hyalella</taxon>
    </lineage>
</organism>
<dbReference type="GO" id="GO:0005615">
    <property type="term" value="C:extracellular space"/>
    <property type="evidence" value="ECO:0007669"/>
    <property type="project" value="TreeGrafter"/>
</dbReference>
<dbReference type="PANTHER" id="PTHR11848:SF309">
    <property type="entry name" value="INHIBIN BETA CHAIN"/>
    <property type="match status" value="1"/>
</dbReference>
<accession>A0A6A0HED6</accession>
<feature type="domain" description="TGF-beta family profile" evidence="5">
    <location>
        <begin position="125"/>
        <end position="182"/>
    </location>
</feature>
<proteinExistence type="inferred from homology"/>
<dbReference type="InterPro" id="IPR001839">
    <property type="entry name" value="TGF-b_C"/>
</dbReference>
<reference evidence="6" key="3">
    <citation type="submission" date="2019-06" db="EMBL/GenBank/DDBJ databases">
        <authorList>
            <person name="Poynton C."/>
            <person name="Hasenbein S."/>
            <person name="Benoit J.B."/>
            <person name="Sepulveda M.S."/>
            <person name="Poelchau M.F."/>
            <person name="Murali S.C."/>
            <person name="Chen S."/>
            <person name="Glastad K.M."/>
            <person name="Werren J.H."/>
            <person name="Vineis J.H."/>
            <person name="Bowen J.L."/>
            <person name="Friedrich M."/>
            <person name="Jones J."/>
            <person name="Robertson H.M."/>
            <person name="Feyereisen R."/>
            <person name="Mechler-Hickson A."/>
            <person name="Mathers N."/>
            <person name="Lee C.E."/>
            <person name="Colbourne J.K."/>
            <person name="Biales A."/>
            <person name="Johnston J.S."/>
            <person name="Wellborn G.A."/>
            <person name="Rosendale A.J."/>
            <person name="Cridge A.G."/>
            <person name="Munoz-Torres M.C."/>
            <person name="Bain P.A."/>
            <person name="Manny A.R."/>
            <person name="Major K.M."/>
            <person name="Lambert F.N."/>
            <person name="Vulpe C.D."/>
            <person name="Tuck P."/>
            <person name="Blalock B.J."/>
            <person name="Lin Y.-Y."/>
            <person name="Smith M.E."/>
            <person name="Ochoa-Acuna H."/>
            <person name="Chen M.-J.M."/>
            <person name="Childers C.P."/>
            <person name="Qu J."/>
            <person name="Dugan S."/>
            <person name="Lee S.L."/>
            <person name="Chao H."/>
            <person name="Dinh H."/>
            <person name="Han Y."/>
            <person name="Doddapaneni H."/>
            <person name="Worley K.C."/>
            <person name="Muzny D.M."/>
            <person name="Gibbs R.A."/>
            <person name="Richards S."/>
        </authorList>
    </citation>
    <scope>NUCLEOTIDE SEQUENCE</scope>
    <source>
        <strain evidence="6">HAZT.00-mixed</strain>
        <tissue evidence="6">Whole organism</tissue>
    </source>
</reference>
<dbReference type="AlphaFoldDB" id="A0A6A0HED6"/>
<dbReference type="InterPro" id="IPR029034">
    <property type="entry name" value="Cystine-knot_cytokine"/>
</dbReference>
<dbReference type="PROSITE" id="PS51362">
    <property type="entry name" value="TGF_BETA_2"/>
    <property type="match status" value="1"/>
</dbReference>
<protein>
    <recommendedName>
        <fullName evidence="5">TGF-beta family profile domain-containing protein</fullName>
    </recommendedName>
</protein>
<comment type="similarity">
    <text evidence="2 4">Belongs to the TGF-beta family.</text>
</comment>
<evidence type="ECO:0000256" key="3">
    <source>
        <dbReference type="ARBA" id="ARBA00022525"/>
    </source>
</evidence>
<keyword evidence="4" id="KW-0339">Growth factor</keyword>
<dbReference type="PANTHER" id="PTHR11848">
    <property type="entry name" value="TGF-BETA FAMILY"/>
    <property type="match status" value="1"/>
</dbReference>
<comment type="subcellular location">
    <subcellularLocation>
        <location evidence="1">Secreted</location>
    </subcellularLocation>
</comment>
<dbReference type="SUPFAM" id="SSF57501">
    <property type="entry name" value="Cystine-knot cytokines"/>
    <property type="match status" value="1"/>
</dbReference>
<dbReference type="Proteomes" id="UP000711488">
    <property type="component" value="Unassembled WGS sequence"/>
</dbReference>
<sequence>MKRKCSLFLPDRKGALFNNHTLLEFTQSEVDMDALEVTEAILWVFVRSLHGRHGAHHHGRHLERHHQHPSVNGARTYLWVFRVPPDPPSAVRNPNHMVGSQLISLSEPGWQRINITSAASHCLHTAYAHVMEEARRVREPGAISQCCAPTRFSPMTLIYIDENKSIIKRDVPRMVVEECGCA</sequence>
<reference evidence="6" key="2">
    <citation type="journal article" date="2018" name="Environ. Sci. Technol.">
        <title>The Toxicogenome of Hyalella azteca: A Model for Sediment Ecotoxicology and Evolutionary Toxicology.</title>
        <authorList>
            <person name="Poynton H.C."/>
            <person name="Hasenbein S."/>
            <person name="Benoit J.B."/>
            <person name="Sepulveda M.S."/>
            <person name="Poelchau M.F."/>
            <person name="Hughes D.S.T."/>
            <person name="Murali S.C."/>
            <person name="Chen S."/>
            <person name="Glastad K.M."/>
            <person name="Goodisman M.A.D."/>
            <person name="Werren J.H."/>
            <person name="Vineis J.H."/>
            <person name="Bowen J.L."/>
            <person name="Friedrich M."/>
            <person name="Jones J."/>
            <person name="Robertson H.M."/>
            <person name="Feyereisen R."/>
            <person name="Mechler-Hickson A."/>
            <person name="Mathers N."/>
            <person name="Lee C.E."/>
            <person name="Colbourne J.K."/>
            <person name="Biales A."/>
            <person name="Johnston J.S."/>
            <person name="Wellborn G.A."/>
            <person name="Rosendale A.J."/>
            <person name="Cridge A.G."/>
            <person name="Munoz-Torres M.C."/>
            <person name="Bain P.A."/>
            <person name="Manny A.R."/>
            <person name="Major K.M."/>
            <person name="Lambert F.N."/>
            <person name="Vulpe C.D."/>
            <person name="Tuck P."/>
            <person name="Blalock B.J."/>
            <person name="Lin Y.Y."/>
            <person name="Smith M.E."/>
            <person name="Ochoa-Acuna H."/>
            <person name="Chen M.M."/>
            <person name="Childers C.P."/>
            <person name="Qu J."/>
            <person name="Dugan S."/>
            <person name="Lee S.L."/>
            <person name="Chao H."/>
            <person name="Dinh H."/>
            <person name="Han Y."/>
            <person name="Doddapaneni H."/>
            <person name="Worley K.C."/>
            <person name="Muzny D.M."/>
            <person name="Gibbs R.A."/>
            <person name="Richards S."/>
        </authorList>
    </citation>
    <scope>NUCLEOTIDE SEQUENCE</scope>
    <source>
        <strain evidence="6">HAZT.00-mixed</strain>
        <tissue evidence="6">Whole organism</tissue>
    </source>
</reference>
<comment type="caution">
    <text evidence="6">The sequence shown here is derived from an EMBL/GenBank/DDBJ whole genome shotgun (WGS) entry which is preliminary data.</text>
</comment>
<dbReference type="Gene3D" id="2.10.90.10">
    <property type="entry name" value="Cystine-knot cytokines"/>
    <property type="match status" value="1"/>
</dbReference>
<dbReference type="OrthoDB" id="6516235at2759"/>
<evidence type="ECO:0000256" key="4">
    <source>
        <dbReference type="RuleBase" id="RU000354"/>
    </source>
</evidence>
<dbReference type="EMBL" id="JQDR03001314">
    <property type="protein sequence ID" value="KAA0203591.1"/>
    <property type="molecule type" value="Genomic_DNA"/>
</dbReference>
<evidence type="ECO:0000256" key="1">
    <source>
        <dbReference type="ARBA" id="ARBA00004613"/>
    </source>
</evidence>
<evidence type="ECO:0000256" key="2">
    <source>
        <dbReference type="ARBA" id="ARBA00006656"/>
    </source>
</evidence>
<dbReference type="InterPro" id="IPR015615">
    <property type="entry name" value="TGF-beta-rel"/>
</dbReference>
<keyword evidence="3" id="KW-0964">Secreted</keyword>
<dbReference type="Pfam" id="PF00019">
    <property type="entry name" value="TGF_beta"/>
    <property type="match status" value="1"/>
</dbReference>
<reference evidence="6" key="1">
    <citation type="submission" date="2014-08" db="EMBL/GenBank/DDBJ databases">
        <authorList>
            <person name="Murali S."/>
            <person name="Richards S."/>
            <person name="Bandaranaike D."/>
            <person name="Bellair M."/>
            <person name="Blankenburg K."/>
            <person name="Chao H."/>
            <person name="Dinh H."/>
            <person name="Doddapaneni H."/>
            <person name="Dugan-Rocha S."/>
            <person name="Elkadiri S."/>
            <person name="Gnanaolivu R."/>
            <person name="Hughes D."/>
            <person name="Lee S."/>
            <person name="Li M."/>
            <person name="Ming W."/>
            <person name="Munidasa M."/>
            <person name="Muniz J."/>
            <person name="Nguyen L."/>
            <person name="Osuji N."/>
            <person name="Pu L.-L."/>
            <person name="Puazo M."/>
            <person name="Skinner E."/>
            <person name="Qu C."/>
            <person name="Quiroz J."/>
            <person name="Raj R."/>
            <person name="Weissenberger G."/>
            <person name="Xin Y."/>
            <person name="Zou X."/>
            <person name="Han Y."/>
            <person name="Worley K."/>
            <person name="Muzny D."/>
            <person name="Gibbs R."/>
        </authorList>
    </citation>
    <scope>NUCLEOTIDE SEQUENCE</scope>
    <source>
        <strain evidence="6">HAZT.00-mixed</strain>
        <tissue evidence="6">Whole organism</tissue>
    </source>
</reference>
<dbReference type="SMART" id="SM00204">
    <property type="entry name" value="TGFB"/>
    <property type="match status" value="1"/>
</dbReference>
<gene>
    <name evidence="6" type="ORF">HAZT_HAZT001777</name>
</gene>
<name>A0A6A0HED6_HYAAZ</name>
<dbReference type="GO" id="GO:0005125">
    <property type="term" value="F:cytokine activity"/>
    <property type="evidence" value="ECO:0007669"/>
    <property type="project" value="TreeGrafter"/>
</dbReference>
<evidence type="ECO:0000259" key="5">
    <source>
        <dbReference type="PROSITE" id="PS51362"/>
    </source>
</evidence>
<evidence type="ECO:0000313" key="6">
    <source>
        <dbReference type="EMBL" id="KAA0203591.1"/>
    </source>
</evidence>